<protein>
    <recommendedName>
        <fullName evidence="2">EamA domain-containing protein</fullName>
    </recommendedName>
</protein>
<dbReference type="InterPro" id="IPR037185">
    <property type="entry name" value="EmrE-like"/>
</dbReference>
<dbReference type="EMBL" id="BARS01000542">
    <property type="protein sequence ID" value="GAF78916.1"/>
    <property type="molecule type" value="Genomic_DNA"/>
</dbReference>
<dbReference type="SUPFAM" id="SSF103481">
    <property type="entry name" value="Multidrug resistance efflux transporter EmrE"/>
    <property type="match status" value="1"/>
</dbReference>
<feature type="transmembrane region" description="Helical" evidence="1">
    <location>
        <begin position="46"/>
        <end position="64"/>
    </location>
</feature>
<dbReference type="InterPro" id="IPR000620">
    <property type="entry name" value="EamA_dom"/>
</dbReference>
<reference evidence="3" key="1">
    <citation type="journal article" date="2014" name="Front. Microbiol.">
        <title>High frequency of phylogenetically diverse reductive dehalogenase-homologous genes in deep subseafloor sedimentary metagenomes.</title>
        <authorList>
            <person name="Kawai M."/>
            <person name="Futagami T."/>
            <person name="Toyoda A."/>
            <person name="Takaki Y."/>
            <person name="Nishi S."/>
            <person name="Hori S."/>
            <person name="Arai W."/>
            <person name="Tsubouchi T."/>
            <person name="Morono Y."/>
            <person name="Uchiyama I."/>
            <person name="Ito T."/>
            <person name="Fujiyama A."/>
            <person name="Inagaki F."/>
            <person name="Takami H."/>
        </authorList>
    </citation>
    <scope>NUCLEOTIDE SEQUENCE</scope>
    <source>
        <strain evidence="3">Expedition CK06-06</strain>
    </source>
</reference>
<evidence type="ECO:0000256" key="1">
    <source>
        <dbReference type="SAM" id="Phobius"/>
    </source>
</evidence>
<feature type="transmembrane region" description="Helical" evidence="1">
    <location>
        <begin position="131"/>
        <end position="148"/>
    </location>
</feature>
<accession>X0SUT9</accession>
<dbReference type="InterPro" id="IPR052756">
    <property type="entry name" value="Alkyne_AA_exporter"/>
</dbReference>
<feature type="domain" description="EamA" evidence="2">
    <location>
        <begin position="17"/>
        <end position="147"/>
    </location>
</feature>
<sequence length="175" mass="19260">MSKDSRQEKVSIDFRIIMAIAFTLIFWASAFAGIRVGLKAYSPENLVLFRFLTASLVLLVYAIITRMPLPEIKDLPAIFFLGFIGITVYHLALTYGELKVTAGSASLLIASAPIFTAILAMFILKEKIKTWGWIGIIISFLGVSLVARGEGEGIRFEPAAFLILLAAISTSFYFV</sequence>
<feature type="transmembrane region" description="Helical" evidence="1">
    <location>
        <begin position="102"/>
        <end position="124"/>
    </location>
</feature>
<dbReference type="PANTHER" id="PTHR12715">
    <property type="entry name" value="TRANSPORTER, DRUG/METABOLITE EXPORTER FAMILY"/>
    <property type="match status" value="1"/>
</dbReference>
<keyword evidence="1" id="KW-0812">Transmembrane</keyword>
<dbReference type="PANTHER" id="PTHR12715:SF4">
    <property type="entry name" value="EAMA DOMAIN-CONTAINING PROTEIN"/>
    <property type="match status" value="1"/>
</dbReference>
<feature type="non-terminal residue" evidence="3">
    <location>
        <position position="175"/>
    </location>
</feature>
<feature type="transmembrane region" description="Helical" evidence="1">
    <location>
        <begin position="154"/>
        <end position="174"/>
    </location>
</feature>
<dbReference type="Pfam" id="PF00892">
    <property type="entry name" value="EamA"/>
    <property type="match status" value="1"/>
</dbReference>
<evidence type="ECO:0000313" key="3">
    <source>
        <dbReference type="EMBL" id="GAF78916.1"/>
    </source>
</evidence>
<proteinExistence type="predicted"/>
<name>X0SUT9_9ZZZZ</name>
<feature type="transmembrane region" description="Helical" evidence="1">
    <location>
        <begin position="76"/>
        <end position="96"/>
    </location>
</feature>
<keyword evidence="1" id="KW-1133">Transmembrane helix</keyword>
<gene>
    <name evidence="3" type="ORF">S01H1_01282</name>
</gene>
<dbReference type="GO" id="GO:0016020">
    <property type="term" value="C:membrane"/>
    <property type="evidence" value="ECO:0007669"/>
    <property type="project" value="InterPro"/>
</dbReference>
<organism evidence="3">
    <name type="scientific">marine sediment metagenome</name>
    <dbReference type="NCBI Taxonomy" id="412755"/>
    <lineage>
        <taxon>unclassified sequences</taxon>
        <taxon>metagenomes</taxon>
        <taxon>ecological metagenomes</taxon>
    </lineage>
</organism>
<keyword evidence="1" id="KW-0472">Membrane</keyword>
<feature type="transmembrane region" description="Helical" evidence="1">
    <location>
        <begin position="12"/>
        <end position="34"/>
    </location>
</feature>
<comment type="caution">
    <text evidence="3">The sequence shown here is derived from an EMBL/GenBank/DDBJ whole genome shotgun (WGS) entry which is preliminary data.</text>
</comment>
<evidence type="ECO:0000259" key="2">
    <source>
        <dbReference type="Pfam" id="PF00892"/>
    </source>
</evidence>
<dbReference type="AlphaFoldDB" id="X0SUT9"/>